<gene>
    <name evidence="1" type="ORF">CCUG63697_02779</name>
</gene>
<name>A0A4V6QET7_9MYCO</name>
<sequence>MSRVSGPGVRYRLLVDIGHQARLGEHRIGTHAEAFDQLGTRHHHGLAGGEGAQGLGDHLADAVFGAAAGIDDPADDIERKALGFQVFDVVDDRDVLVGVDADAAPLLGRGYQSECLPLADVARRHGHPLCQLVDSQVHQV</sequence>
<evidence type="ECO:0000313" key="1">
    <source>
        <dbReference type="EMBL" id="TDZ51263.1"/>
    </source>
</evidence>
<protein>
    <submittedName>
        <fullName evidence="1">Uncharacterized protein</fullName>
    </submittedName>
</protein>
<evidence type="ECO:0000313" key="2">
    <source>
        <dbReference type="Proteomes" id="UP000295165"/>
    </source>
</evidence>
<dbReference type="AlphaFoldDB" id="A0A4V6QET7"/>
<dbReference type="EMBL" id="PECC01000027">
    <property type="protein sequence ID" value="TDZ51263.1"/>
    <property type="molecule type" value="Genomic_DNA"/>
</dbReference>
<keyword evidence="2" id="KW-1185">Reference proteome</keyword>
<organism evidence="1 2">
    <name type="scientific">Mycobacteroides franklinii</name>
    <dbReference type="NCBI Taxonomy" id="948102"/>
    <lineage>
        <taxon>Bacteria</taxon>
        <taxon>Bacillati</taxon>
        <taxon>Actinomycetota</taxon>
        <taxon>Actinomycetes</taxon>
        <taxon>Mycobacteriales</taxon>
        <taxon>Mycobacteriaceae</taxon>
        <taxon>Mycobacteroides</taxon>
    </lineage>
</organism>
<accession>A0A4V6QET7</accession>
<proteinExistence type="predicted"/>
<comment type="caution">
    <text evidence="1">The sequence shown here is derived from an EMBL/GenBank/DDBJ whole genome shotgun (WGS) entry which is preliminary data.</text>
</comment>
<reference evidence="1 2" key="1">
    <citation type="journal article" date="2019" name="Sci. Rep.">
        <title>Extended insight into the Mycobacterium chelonae-abscessus complex through whole genome sequencing of Mycobacterium salmoniphilum outbreak and Mycobacterium salmoniphilum-like strains.</title>
        <authorList>
            <person name="Behra P.R.K."/>
            <person name="Das S."/>
            <person name="Pettersson B.M.F."/>
            <person name="Shirreff L."/>
            <person name="DuCote T."/>
            <person name="Jacobsson K.G."/>
            <person name="Ennis D.G."/>
            <person name="Kirsebom L.A."/>
        </authorList>
    </citation>
    <scope>NUCLEOTIDE SEQUENCE [LARGE SCALE GENOMIC DNA]</scope>
    <source>
        <strain evidence="1 2">CCUG 63697</strain>
    </source>
</reference>
<dbReference type="Proteomes" id="UP000295165">
    <property type="component" value="Unassembled WGS sequence"/>
</dbReference>